<proteinExistence type="predicted"/>
<accession>A0A8J2BJP8</accession>
<gene>
    <name evidence="1" type="ORF">MPNT_40013</name>
</gene>
<sequence length="60" mass="6977">MLKESRFSWRVKRVKILRANRANSKTLLGLRVRLQPRLGIEEKTLVFDGGRKKAGRTGKR</sequence>
<dbReference type="Proteomes" id="UP000663859">
    <property type="component" value="Unassembled WGS sequence"/>
</dbReference>
<comment type="caution">
    <text evidence="1">The sequence shown here is derived from an EMBL/GenBank/DDBJ whole genome shotgun (WGS) entry which is preliminary data.</text>
</comment>
<keyword evidence="2" id="KW-1185">Reference proteome</keyword>
<organism evidence="1 2">
    <name type="scientific">Candidatus Methylacidithermus pantelleriae</name>
    <dbReference type="NCBI Taxonomy" id="2744239"/>
    <lineage>
        <taxon>Bacteria</taxon>
        <taxon>Pseudomonadati</taxon>
        <taxon>Verrucomicrobiota</taxon>
        <taxon>Methylacidiphilae</taxon>
        <taxon>Methylacidiphilales</taxon>
        <taxon>Methylacidiphilaceae</taxon>
        <taxon>Candidatus Methylacidithermus</taxon>
    </lineage>
</organism>
<reference evidence="1" key="1">
    <citation type="submission" date="2021-02" db="EMBL/GenBank/DDBJ databases">
        <authorList>
            <person name="Cremers G."/>
            <person name="Picone N."/>
        </authorList>
    </citation>
    <scope>NUCLEOTIDE SEQUENCE</scope>
    <source>
        <strain evidence="1">PQ17</strain>
    </source>
</reference>
<evidence type="ECO:0000313" key="2">
    <source>
        <dbReference type="Proteomes" id="UP000663859"/>
    </source>
</evidence>
<dbReference type="EMBL" id="CAJNOB010000034">
    <property type="protein sequence ID" value="CAF0700727.1"/>
    <property type="molecule type" value="Genomic_DNA"/>
</dbReference>
<dbReference type="AlphaFoldDB" id="A0A8J2BJP8"/>
<name>A0A8J2BJP8_9BACT</name>
<evidence type="ECO:0000313" key="1">
    <source>
        <dbReference type="EMBL" id="CAF0700727.1"/>
    </source>
</evidence>
<protein>
    <submittedName>
        <fullName evidence="1">Uncharacterized protein</fullName>
    </submittedName>
</protein>